<keyword evidence="1" id="KW-0812">Transmembrane</keyword>
<evidence type="ECO:0000313" key="4">
    <source>
        <dbReference type="Proteomes" id="UP000779809"/>
    </source>
</evidence>
<reference evidence="3" key="1">
    <citation type="submission" date="2020-07" db="EMBL/GenBank/DDBJ databases">
        <title>Huge and variable diversity of episymbiotic CPR bacteria and DPANN archaea in groundwater ecosystems.</title>
        <authorList>
            <person name="He C.Y."/>
            <person name="Keren R."/>
            <person name="Whittaker M."/>
            <person name="Farag I.F."/>
            <person name="Doudna J."/>
            <person name="Cate J.H.D."/>
            <person name="Banfield J.F."/>
        </authorList>
    </citation>
    <scope>NUCLEOTIDE SEQUENCE</scope>
    <source>
        <strain evidence="3">NC_groundwater_580_Pr5_B-0.1um_64_19</strain>
    </source>
</reference>
<keyword evidence="1" id="KW-1133">Transmembrane helix</keyword>
<feature type="chain" id="PRO_5037634311" evidence="2">
    <location>
        <begin position="23"/>
        <end position="71"/>
    </location>
</feature>
<sequence>MKRFSLIATVALLLSAAAPASAQCVMCSTGAHAAGTKTEKSLLRGVLVLLVPPVSMMAGLVGLAFFYKRDH</sequence>
<gene>
    <name evidence="3" type="ORF">HYX28_01940</name>
</gene>
<keyword evidence="1" id="KW-0472">Membrane</keyword>
<dbReference type="Proteomes" id="UP000779809">
    <property type="component" value="Unassembled WGS sequence"/>
</dbReference>
<proteinExistence type="predicted"/>
<name>A0A932A6D5_9BACT</name>
<keyword evidence="2" id="KW-0732">Signal</keyword>
<comment type="caution">
    <text evidence="3">The sequence shown here is derived from an EMBL/GenBank/DDBJ whole genome shotgun (WGS) entry which is preliminary data.</text>
</comment>
<evidence type="ECO:0000313" key="3">
    <source>
        <dbReference type="EMBL" id="MBI2677524.1"/>
    </source>
</evidence>
<evidence type="ECO:0000256" key="1">
    <source>
        <dbReference type="SAM" id="Phobius"/>
    </source>
</evidence>
<evidence type="ECO:0000256" key="2">
    <source>
        <dbReference type="SAM" id="SignalP"/>
    </source>
</evidence>
<feature type="transmembrane region" description="Helical" evidence="1">
    <location>
        <begin position="43"/>
        <end position="67"/>
    </location>
</feature>
<dbReference type="EMBL" id="JACPNR010000004">
    <property type="protein sequence ID" value="MBI2677524.1"/>
    <property type="molecule type" value="Genomic_DNA"/>
</dbReference>
<organism evidence="3 4">
    <name type="scientific">Candidatus Korobacter versatilis</name>
    <dbReference type="NCBI Taxonomy" id="658062"/>
    <lineage>
        <taxon>Bacteria</taxon>
        <taxon>Pseudomonadati</taxon>
        <taxon>Acidobacteriota</taxon>
        <taxon>Terriglobia</taxon>
        <taxon>Terriglobales</taxon>
        <taxon>Candidatus Korobacteraceae</taxon>
        <taxon>Candidatus Korobacter</taxon>
    </lineage>
</organism>
<protein>
    <submittedName>
        <fullName evidence="3">Uncharacterized protein</fullName>
    </submittedName>
</protein>
<dbReference type="AlphaFoldDB" id="A0A932A6D5"/>
<feature type="signal peptide" evidence="2">
    <location>
        <begin position="1"/>
        <end position="22"/>
    </location>
</feature>
<accession>A0A932A6D5</accession>